<feature type="domain" description="F-box" evidence="2">
    <location>
        <begin position="1"/>
        <end position="50"/>
    </location>
</feature>
<sequence length="604" mass="69160">MSLLLNVPPELYVQIFTFLRADDLSKLHRTCSTFNDPKLIHSIIDTFANVIYPQELSQGFDSPIVGGELSHSNENNTPKIWTSFEVLRNMEMLVVARILSRPEPAKSKCDNCYYVSKSWCRAALKWLDVQAEERKHREQKKLEAQSETMDNQDDKKKRRHKPKKKQTKKQQRKHKQLSAKLNNTPAPSDNPNHDIICEHGRLQYCGSNAASANSTHGNARGSKARRLLDKQAWKILKKLYPNGAQLSHLDGECVQCAMEAETEKKNRQIQKQREAEERKLPLSCPLVRGFYSRRTGVPKESLVFHEDISVARSFPKMRNGNICPLKVGVYNVIPKTWCHRWRKYIKNGDGGKPPAPDTSSCLCDGHRLPLVPPHLKAFLCGENINLMDTVSHCEDTSYESQDAHSRSTLPVGFSSPTARRLQTPSNTFTTPPRERMIAGERVPLQQGNSRTPDQAEISQMRALGLPESEIQLQRLAMMRINEQRLARQEQVQERQRQDHDILSPEESRAKLNAQLDRENKVVVEILTDEELRALEKWWHGIHSCYALKFAIVELDQGIMDIVWTTAPCNQCDASGKVNEYDFSVRNRRSLENNSAQKKRFGKKK</sequence>
<dbReference type="PROSITE" id="PS50181">
    <property type="entry name" value="FBOX"/>
    <property type="match status" value="1"/>
</dbReference>
<organism evidence="3 4">
    <name type="scientific">Chaetoceros tenuissimus</name>
    <dbReference type="NCBI Taxonomy" id="426638"/>
    <lineage>
        <taxon>Eukaryota</taxon>
        <taxon>Sar</taxon>
        <taxon>Stramenopiles</taxon>
        <taxon>Ochrophyta</taxon>
        <taxon>Bacillariophyta</taxon>
        <taxon>Coscinodiscophyceae</taxon>
        <taxon>Chaetocerotophycidae</taxon>
        <taxon>Chaetocerotales</taxon>
        <taxon>Chaetocerotaceae</taxon>
        <taxon>Chaetoceros</taxon>
    </lineage>
</organism>
<protein>
    <recommendedName>
        <fullName evidence="2">F-box domain-containing protein</fullName>
    </recommendedName>
</protein>
<feature type="compositionally biased region" description="Polar residues" evidence="1">
    <location>
        <begin position="414"/>
        <end position="430"/>
    </location>
</feature>
<dbReference type="InterPro" id="IPR001810">
    <property type="entry name" value="F-box_dom"/>
</dbReference>
<evidence type="ECO:0000313" key="3">
    <source>
        <dbReference type="EMBL" id="GFH59420.1"/>
    </source>
</evidence>
<feature type="region of interest" description="Disordered" evidence="1">
    <location>
        <begin position="401"/>
        <end position="432"/>
    </location>
</feature>
<feature type="compositionally biased region" description="Polar residues" evidence="1">
    <location>
        <begin position="179"/>
        <end position="190"/>
    </location>
</feature>
<reference evidence="3 4" key="1">
    <citation type="journal article" date="2021" name="Sci. Rep.">
        <title>The genome of the diatom Chaetoceros tenuissimus carries an ancient integrated fragment of an extant virus.</title>
        <authorList>
            <person name="Hongo Y."/>
            <person name="Kimura K."/>
            <person name="Takaki Y."/>
            <person name="Yoshida Y."/>
            <person name="Baba S."/>
            <person name="Kobayashi G."/>
            <person name="Nagasaki K."/>
            <person name="Hano T."/>
            <person name="Tomaru Y."/>
        </authorList>
    </citation>
    <scope>NUCLEOTIDE SEQUENCE [LARGE SCALE GENOMIC DNA]</scope>
    <source>
        <strain evidence="3 4">NIES-3715</strain>
    </source>
</reference>
<dbReference type="EMBL" id="BLLK01000064">
    <property type="protein sequence ID" value="GFH59420.1"/>
    <property type="molecule type" value="Genomic_DNA"/>
</dbReference>
<name>A0AAD3HDC3_9STRA</name>
<feature type="region of interest" description="Disordered" evidence="1">
    <location>
        <begin position="137"/>
        <end position="191"/>
    </location>
</feature>
<gene>
    <name evidence="3" type="ORF">CTEN210_15896</name>
</gene>
<dbReference type="AlphaFoldDB" id="A0AAD3HDC3"/>
<feature type="compositionally biased region" description="Basic residues" evidence="1">
    <location>
        <begin position="156"/>
        <end position="177"/>
    </location>
</feature>
<dbReference type="Proteomes" id="UP001054902">
    <property type="component" value="Unassembled WGS sequence"/>
</dbReference>
<evidence type="ECO:0000313" key="4">
    <source>
        <dbReference type="Proteomes" id="UP001054902"/>
    </source>
</evidence>
<dbReference type="InterPro" id="IPR036047">
    <property type="entry name" value="F-box-like_dom_sf"/>
</dbReference>
<proteinExistence type="predicted"/>
<accession>A0AAD3HDC3</accession>
<evidence type="ECO:0000259" key="2">
    <source>
        <dbReference type="PROSITE" id="PS50181"/>
    </source>
</evidence>
<evidence type="ECO:0000256" key="1">
    <source>
        <dbReference type="SAM" id="MobiDB-lite"/>
    </source>
</evidence>
<keyword evidence="4" id="KW-1185">Reference proteome</keyword>
<dbReference type="SUPFAM" id="SSF81383">
    <property type="entry name" value="F-box domain"/>
    <property type="match status" value="1"/>
</dbReference>
<comment type="caution">
    <text evidence="3">The sequence shown here is derived from an EMBL/GenBank/DDBJ whole genome shotgun (WGS) entry which is preliminary data.</text>
</comment>